<dbReference type="EMBL" id="UINC01072532">
    <property type="protein sequence ID" value="SVC08245.1"/>
    <property type="molecule type" value="Genomic_DNA"/>
</dbReference>
<feature type="non-terminal residue" evidence="1">
    <location>
        <position position="36"/>
    </location>
</feature>
<dbReference type="AlphaFoldDB" id="A0A382J9J7"/>
<evidence type="ECO:0000313" key="1">
    <source>
        <dbReference type="EMBL" id="SVC08245.1"/>
    </source>
</evidence>
<gene>
    <name evidence="1" type="ORF">METZ01_LOCUS261099</name>
</gene>
<protein>
    <submittedName>
        <fullName evidence="1">Uncharacterized protein</fullName>
    </submittedName>
</protein>
<proteinExistence type="predicted"/>
<organism evidence="1">
    <name type="scientific">marine metagenome</name>
    <dbReference type="NCBI Taxonomy" id="408172"/>
    <lineage>
        <taxon>unclassified sequences</taxon>
        <taxon>metagenomes</taxon>
        <taxon>ecological metagenomes</taxon>
    </lineage>
</organism>
<accession>A0A382J9J7</accession>
<sequence>MEWLLQAGTVRKTLQASIALQLATLATSYAIWVYEG</sequence>
<name>A0A382J9J7_9ZZZZ</name>
<reference evidence="1" key="1">
    <citation type="submission" date="2018-05" db="EMBL/GenBank/DDBJ databases">
        <authorList>
            <person name="Lanie J.A."/>
            <person name="Ng W.-L."/>
            <person name="Kazmierczak K.M."/>
            <person name="Andrzejewski T.M."/>
            <person name="Davidsen T.M."/>
            <person name="Wayne K.J."/>
            <person name="Tettelin H."/>
            <person name="Glass J.I."/>
            <person name="Rusch D."/>
            <person name="Podicherti R."/>
            <person name="Tsui H.-C.T."/>
            <person name="Winkler M.E."/>
        </authorList>
    </citation>
    <scope>NUCLEOTIDE SEQUENCE</scope>
</reference>